<keyword evidence="2" id="KW-1185">Reference proteome</keyword>
<protein>
    <submittedName>
        <fullName evidence="1">Uncharacterized protein</fullName>
    </submittedName>
</protein>
<dbReference type="EMBL" id="ASPP01025622">
    <property type="protein sequence ID" value="ETO07878.1"/>
    <property type="molecule type" value="Genomic_DNA"/>
</dbReference>
<accession>X6M183</accession>
<reference evidence="1 2" key="1">
    <citation type="journal article" date="2013" name="Curr. Biol.">
        <title>The Genome of the Foraminiferan Reticulomyxa filosa.</title>
        <authorList>
            <person name="Glockner G."/>
            <person name="Hulsmann N."/>
            <person name="Schleicher M."/>
            <person name="Noegel A.A."/>
            <person name="Eichinger L."/>
            <person name="Gallinger C."/>
            <person name="Pawlowski J."/>
            <person name="Sierra R."/>
            <person name="Euteneuer U."/>
            <person name="Pillet L."/>
            <person name="Moustafa A."/>
            <person name="Platzer M."/>
            <person name="Groth M."/>
            <person name="Szafranski K."/>
            <person name="Schliwa M."/>
        </authorList>
    </citation>
    <scope>NUCLEOTIDE SEQUENCE [LARGE SCALE GENOMIC DNA]</scope>
</reference>
<evidence type="ECO:0000313" key="2">
    <source>
        <dbReference type="Proteomes" id="UP000023152"/>
    </source>
</evidence>
<proteinExistence type="predicted"/>
<dbReference type="OrthoDB" id="289038at2759"/>
<dbReference type="AlphaFoldDB" id="X6M183"/>
<sequence>MRRLDNHRPNMPVKNIRAILSALSKSVKSLTRCCYHEYVLPLQDRVRSTLGSMTNVKLRELKKEILSRIFEAMEGLLQREKSEAEVAQITETFQLAMGLCFVFAYAQRLSSTLYEICDRKSLFKWVEENKLLEILFGPKSYPQLIKQAIDILKFICLENVLTVNHLAII</sequence>
<name>X6M183_RETFI</name>
<organism evidence="1 2">
    <name type="scientific">Reticulomyxa filosa</name>
    <dbReference type="NCBI Taxonomy" id="46433"/>
    <lineage>
        <taxon>Eukaryota</taxon>
        <taxon>Sar</taxon>
        <taxon>Rhizaria</taxon>
        <taxon>Retaria</taxon>
        <taxon>Foraminifera</taxon>
        <taxon>Monothalamids</taxon>
        <taxon>Reticulomyxidae</taxon>
        <taxon>Reticulomyxa</taxon>
    </lineage>
</organism>
<dbReference type="Proteomes" id="UP000023152">
    <property type="component" value="Unassembled WGS sequence"/>
</dbReference>
<comment type="caution">
    <text evidence="1">The sequence shown here is derived from an EMBL/GenBank/DDBJ whole genome shotgun (WGS) entry which is preliminary data.</text>
</comment>
<evidence type="ECO:0000313" key="1">
    <source>
        <dbReference type="EMBL" id="ETO07878.1"/>
    </source>
</evidence>
<gene>
    <name evidence="1" type="ORF">RFI_29512</name>
</gene>